<dbReference type="PROSITE" id="PS50110">
    <property type="entry name" value="RESPONSE_REGULATORY"/>
    <property type="match status" value="1"/>
</dbReference>
<name>A0A9D7SKT5_9BACT</name>
<dbReference type="Gene3D" id="3.40.50.2300">
    <property type="match status" value="1"/>
</dbReference>
<evidence type="ECO:0000313" key="4">
    <source>
        <dbReference type="EMBL" id="MBK9797696.1"/>
    </source>
</evidence>
<dbReference type="SMART" id="SM00850">
    <property type="entry name" value="LytTR"/>
    <property type="match status" value="1"/>
</dbReference>
<proteinExistence type="predicted"/>
<sequence>MKHLNALVVDDEPLARERLSRLLQEAGCSVVAELGDGLALLQWLKEPQEVDVIFLDIQMPGPSGMEVLAEVATCPPVVFVTAHSSYAVRAFELAAVDYLLKPVFEDRLAKCLQRLRDHLIRPLNAMELKSLLPPPARFPIRAGEGEIFMELEHITHFELEHERVWACRGLNRYLTRWATLAEVEEAFPEDGMLRIQRHLLLRPRMVKGIRPATVGRIKVMIAPKVELLVSRAMTPRTRECLRFDAL</sequence>
<organism evidence="4 5">
    <name type="scientific">Candidatus Geothrix skivensis</name>
    <dbReference type="NCBI Taxonomy" id="2954439"/>
    <lineage>
        <taxon>Bacteria</taxon>
        <taxon>Pseudomonadati</taxon>
        <taxon>Acidobacteriota</taxon>
        <taxon>Holophagae</taxon>
        <taxon>Holophagales</taxon>
        <taxon>Holophagaceae</taxon>
        <taxon>Geothrix</taxon>
    </lineage>
</organism>
<dbReference type="InterPro" id="IPR039420">
    <property type="entry name" value="WalR-like"/>
</dbReference>
<dbReference type="InterPro" id="IPR011006">
    <property type="entry name" value="CheY-like_superfamily"/>
</dbReference>
<dbReference type="PANTHER" id="PTHR48111">
    <property type="entry name" value="REGULATOR OF RPOS"/>
    <property type="match status" value="1"/>
</dbReference>
<dbReference type="GO" id="GO:0000976">
    <property type="term" value="F:transcription cis-regulatory region binding"/>
    <property type="evidence" value="ECO:0007669"/>
    <property type="project" value="TreeGrafter"/>
</dbReference>
<feature type="domain" description="Response regulatory" evidence="3">
    <location>
        <begin position="5"/>
        <end position="116"/>
    </location>
</feature>
<dbReference type="PANTHER" id="PTHR48111:SF69">
    <property type="entry name" value="RESPONSE REGULATOR RECEIVER"/>
    <property type="match status" value="1"/>
</dbReference>
<dbReference type="GO" id="GO:0000156">
    <property type="term" value="F:phosphorelay response regulator activity"/>
    <property type="evidence" value="ECO:0007669"/>
    <property type="project" value="TreeGrafter"/>
</dbReference>
<protein>
    <submittedName>
        <fullName evidence="4">Response regulator transcription factor</fullName>
    </submittedName>
</protein>
<dbReference type="InterPro" id="IPR007492">
    <property type="entry name" value="LytTR_DNA-bd_dom"/>
</dbReference>
<comment type="caution">
    <text evidence="4">The sequence shown here is derived from an EMBL/GenBank/DDBJ whole genome shotgun (WGS) entry which is preliminary data.</text>
</comment>
<dbReference type="GO" id="GO:0006355">
    <property type="term" value="P:regulation of DNA-templated transcription"/>
    <property type="evidence" value="ECO:0007669"/>
    <property type="project" value="TreeGrafter"/>
</dbReference>
<dbReference type="InterPro" id="IPR001789">
    <property type="entry name" value="Sig_transdc_resp-reg_receiver"/>
</dbReference>
<keyword evidence="2" id="KW-0597">Phosphoprotein</keyword>
<accession>A0A9D7SKT5</accession>
<dbReference type="Pfam" id="PF00072">
    <property type="entry name" value="Response_reg"/>
    <property type="match status" value="1"/>
</dbReference>
<keyword evidence="1" id="KW-0238">DNA-binding</keyword>
<evidence type="ECO:0000256" key="2">
    <source>
        <dbReference type="PROSITE-ProRule" id="PRU00169"/>
    </source>
</evidence>
<dbReference type="Proteomes" id="UP000886657">
    <property type="component" value="Unassembled WGS sequence"/>
</dbReference>
<evidence type="ECO:0000256" key="1">
    <source>
        <dbReference type="ARBA" id="ARBA00023125"/>
    </source>
</evidence>
<feature type="modified residue" description="4-aspartylphosphate" evidence="2">
    <location>
        <position position="56"/>
    </location>
</feature>
<dbReference type="SUPFAM" id="SSF52172">
    <property type="entry name" value="CheY-like"/>
    <property type="match status" value="1"/>
</dbReference>
<evidence type="ECO:0000259" key="3">
    <source>
        <dbReference type="PROSITE" id="PS50110"/>
    </source>
</evidence>
<dbReference type="AlphaFoldDB" id="A0A9D7SKT5"/>
<gene>
    <name evidence="4" type="ORF">IPP58_14640</name>
</gene>
<dbReference type="SMART" id="SM00448">
    <property type="entry name" value="REC"/>
    <property type="match status" value="1"/>
</dbReference>
<reference evidence="4" key="1">
    <citation type="submission" date="2020-10" db="EMBL/GenBank/DDBJ databases">
        <title>Connecting structure to function with the recovery of over 1000 high-quality activated sludge metagenome-assembled genomes encoding full-length rRNA genes using long-read sequencing.</title>
        <authorList>
            <person name="Singleton C.M."/>
            <person name="Petriglieri F."/>
            <person name="Kristensen J.M."/>
            <person name="Kirkegaard R.H."/>
            <person name="Michaelsen T.Y."/>
            <person name="Andersen M.H."/>
            <person name="Karst S.M."/>
            <person name="Dueholm M.S."/>
            <person name="Nielsen P.H."/>
            <person name="Albertsen M."/>
        </authorList>
    </citation>
    <scope>NUCLEOTIDE SEQUENCE</scope>
    <source>
        <strain evidence="4">Skiv_18-Q3-R9-52_MAXAC.067</strain>
    </source>
</reference>
<dbReference type="GO" id="GO:0005829">
    <property type="term" value="C:cytosol"/>
    <property type="evidence" value="ECO:0007669"/>
    <property type="project" value="TreeGrafter"/>
</dbReference>
<dbReference type="EMBL" id="JADKIO010000011">
    <property type="protein sequence ID" value="MBK9797696.1"/>
    <property type="molecule type" value="Genomic_DNA"/>
</dbReference>
<evidence type="ECO:0000313" key="5">
    <source>
        <dbReference type="Proteomes" id="UP000886657"/>
    </source>
</evidence>
<dbReference type="GO" id="GO:0032993">
    <property type="term" value="C:protein-DNA complex"/>
    <property type="evidence" value="ECO:0007669"/>
    <property type="project" value="TreeGrafter"/>
</dbReference>
<dbReference type="Pfam" id="PF04397">
    <property type="entry name" value="LytTR"/>
    <property type="match status" value="1"/>
</dbReference>